<dbReference type="Proteomes" id="UP000509510">
    <property type="component" value="Chromosome V"/>
</dbReference>
<dbReference type="PANTHER" id="PTHR24305:SF152">
    <property type="entry name" value="P450, PUTATIVE (EUROFUNG)-RELATED"/>
    <property type="match status" value="1"/>
</dbReference>
<keyword evidence="9" id="KW-1185">Reference proteome</keyword>
<gene>
    <name evidence="8" type="ORF">TRUGW13939_09383</name>
</gene>
<feature type="binding site" description="axial binding residue" evidence="6">
    <location>
        <position position="711"/>
    </location>
    <ligand>
        <name>heme</name>
        <dbReference type="ChEBI" id="CHEBI:30413"/>
    </ligand>
    <ligandPart>
        <name>Fe</name>
        <dbReference type="ChEBI" id="CHEBI:18248"/>
    </ligandPart>
</feature>
<dbReference type="CDD" id="cd10527">
    <property type="entry name" value="SET_LSMT"/>
    <property type="match status" value="1"/>
</dbReference>
<evidence type="ECO:0000256" key="4">
    <source>
        <dbReference type="ARBA" id="ARBA00023002"/>
    </source>
</evidence>
<dbReference type="InterPro" id="IPR001128">
    <property type="entry name" value="Cyt_P450"/>
</dbReference>
<keyword evidence="7" id="KW-0812">Transmembrane</keyword>
<dbReference type="GO" id="GO:0020037">
    <property type="term" value="F:heme binding"/>
    <property type="evidence" value="ECO:0007669"/>
    <property type="project" value="InterPro"/>
</dbReference>
<keyword evidence="4" id="KW-0560">Oxidoreductase</keyword>
<proteinExistence type="inferred from homology"/>
<name>A0A7H8R780_TALRU</name>
<dbReference type="GO" id="GO:0005506">
    <property type="term" value="F:iron ion binding"/>
    <property type="evidence" value="ECO:0007669"/>
    <property type="project" value="InterPro"/>
</dbReference>
<evidence type="ECO:0000256" key="6">
    <source>
        <dbReference type="PIRSR" id="PIRSR602403-1"/>
    </source>
</evidence>
<accession>A0A7H8R780</accession>
<reference evidence="9" key="1">
    <citation type="submission" date="2020-06" db="EMBL/GenBank/DDBJ databases">
        <title>A chromosome-scale genome assembly of Talaromyces rugulosus W13939.</title>
        <authorList>
            <person name="Wang B."/>
            <person name="Guo L."/>
            <person name="Ye K."/>
            <person name="Wang L."/>
        </authorList>
    </citation>
    <scope>NUCLEOTIDE SEQUENCE [LARGE SCALE GENOMIC DNA]</scope>
    <source>
        <strain evidence="9">W13939</strain>
    </source>
</reference>
<feature type="transmembrane region" description="Helical" evidence="7">
    <location>
        <begin position="244"/>
        <end position="272"/>
    </location>
</feature>
<evidence type="ECO:0000313" key="9">
    <source>
        <dbReference type="Proteomes" id="UP000509510"/>
    </source>
</evidence>
<dbReference type="PANTHER" id="PTHR24305">
    <property type="entry name" value="CYTOCHROME P450"/>
    <property type="match status" value="1"/>
</dbReference>
<dbReference type="CDD" id="cd02440">
    <property type="entry name" value="AdoMet_MTases"/>
    <property type="match status" value="1"/>
</dbReference>
<keyword evidence="7" id="KW-0472">Membrane</keyword>
<evidence type="ECO:0000256" key="1">
    <source>
        <dbReference type="ARBA" id="ARBA00001971"/>
    </source>
</evidence>
<dbReference type="SUPFAM" id="SSF53335">
    <property type="entry name" value="S-adenosyl-L-methionine-dependent methyltransferases"/>
    <property type="match status" value="1"/>
</dbReference>
<dbReference type="GO" id="GO:0016705">
    <property type="term" value="F:oxidoreductase activity, acting on paired donors, with incorporation or reduction of molecular oxygen"/>
    <property type="evidence" value="ECO:0007669"/>
    <property type="project" value="InterPro"/>
</dbReference>
<dbReference type="PRINTS" id="PR00465">
    <property type="entry name" value="EP450IV"/>
</dbReference>
<dbReference type="Pfam" id="PF13489">
    <property type="entry name" value="Methyltransf_23"/>
    <property type="match status" value="1"/>
</dbReference>
<dbReference type="InterPro" id="IPR029063">
    <property type="entry name" value="SAM-dependent_MTases_sf"/>
</dbReference>
<dbReference type="CDD" id="cd11062">
    <property type="entry name" value="CYP58-like"/>
    <property type="match status" value="1"/>
</dbReference>
<keyword evidence="3 6" id="KW-0479">Metal-binding</keyword>
<dbReference type="Gene3D" id="3.90.1410.10">
    <property type="entry name" value="set domain protein methyltransferase, domain 1"/>
    <property type="match status" value="1"/>
</dbReference>
<protein>
    <recommendedName>
        <fullName evidence="10">SET domain-containing protein</fullName>
    </recommendedName>
</protein>
<dbReference type="SUPFAM" id="SSF48264">
    <property type="entry name" value="Cytochrome P450"/>
    <property type="match status" value="1"/>
</dbReference>
<evidence type="ECO:0008006" key="10">
    <source>
        <dbReference type="Google" id="ProtNLM"/>
    </source>
</evidence>
<dbReference type="InterPro" id="IPR046341">
    <property type="entry name" value="SET_dom_sf"/>
</dbReference>
<dbReference type="RefSeq" id="XP_035348398.1">
    <property type="nucleotide sequence ID" value="XM_035492505.1"/>
</dbReference>
<evidence type="ECO:0000256" key="2">
    <source>
        <dbReference type="ARBA" id="ARBA00010617"/>
    </source>
</evidence>
<keyword evidence="7" id="KW-1133">Transmembrane helix</keyword>
<dbReference type="AlphaFoldDB" id="A0A7H8R780"/>
<dbReference type="EMBL" id="CP055902">
    <property type="protein sequence ID" value="QKX62224.1"/>
    <property type="molecule type" value="Genomic_DNA"/>
</dbReference>
<dbReference type="OrthoDB" id="441812at2759"/>
<evidence type="ECO:0000256" key="5">
    <source>
        <dbReference type="ARBA" id="ARBA00023004"/>
    </source>
</evidence>
<comment type="similarity">
    <text evidence="2">Belongs to the cytochrome P450 family.</text>
</comment>
<dbReference type="InterPro" id="IPR002403">
    <property type="entry name" value="Cyt_P450_E_grp-IV"/>
</dbReference>
<keyword evidence="6" id="KW-0349">Heme</keyword>
<feature type="transmembrane region" description="Helical" evidence="7">
    <location>
        <begin position="284"/>
        <end position="303"/>
    </location>
</feature>
<dbReference type="InterPro" id="IPR017972">
    <property type="entry name" value="Cyt_P450_CS"/>
</dbReference>
<dbReference type="GO" id="GO:0004497">
    <property type="term" value="F:monooxygenase activity"/>
    <property type="evidence" value="ECO:0007669"/>
    <property type="project" value="InterPro"/>
</dbReference>
<evidence type="ECO:0000256" key="3">
    <source>
        <dbReference type="ARBA" id="ARBA00022723"/>
    </source>
</evidence>
<organism evidence="8 9">
    <name type="scientific">Talaromyces rugulosus</name>
    <name type="common">Penicillium rugulosum</name>
    <dbReference type="NCBI Taxonomy" id="121627"/>
    <lineage>
        <taxon>Eukaryota</taxon>
        <taxon>Fungi</taxon>
        <taxon>Dikarya</taxon>
        <taxon>Ascomycota</taxon>
        <taxon>Pezizomycotina</taxon>
        <taxon>Eurotiomycetes</taxon>
        <taxon>Eurotiomycetidae</taxon>
        <taxon>Eurotiales</taxon>
        <taxon>Trichocomaceae</taxon>
        <taxon>Talaromyces</taxon>
        <taxon>Talaromyces sect. Islandici</taxon>
    </lineage>
</organism>
<dbReference type="SUPFAM" id="SSF82199">
    <property type="entry name" value="SET domain"/>
    <property type="match status" value="1"/>
</dbReference>
<keyword evidence="5 6" id="KW-0408">Iron</keyword>
<evidence type="ECO:0000256" key="7">
    <source>
        <dbReference type="SAM" id="Phobius"/>
    </source>
</evidence>
<dbReference type="InterPro" id="IPR036396">
    <property type="entry name" value="Cyt_P450_sf"/>
</dbReference>
<dbReference type="InterPro" id="IPR050121">
    <property type="entry name" value="Cytochrome_P450_monoxygenase"/>
</dbReference>
<evidence type="ECO:0000313" key="8">
    <source>
        <dbReference type="EMBL" id="QKX62224.1"/>
    </source>
</evidence>
<dbReference type="Gene3D" id="1.10.630.10">
    <property type="entry name" value="Cytochrome P450"/>
    <property type="match status" value="1"/>
</dbReference>
<dbReference type="Gene3D" id="3.40.50.150">
    <property type="entry name" value="Vaccinia Virus protein VP39"/>
    <property type="match status" value="1"/>
</dbReference>
<dbReference type="GeneID" id="55996866"/>
<dbReference type="KEGG" id="trg:TRUGW13939_09383"/>
<dbReference type="PROSITE" id="PS00086">
    <property type="entry name" value="CYTOCHROME_P450"/>
    <property type="match status" value="1"/>
</dbReference>
<dbReference type="Pfam" id="PF00067">
    <property type="entry name" value="p450"/>
    <property type="match status" value="1"/>
</dbReference>
<sequence length="1211" mass="137382">MFSLLLENKLLLAPIDPHIQKVLDVGTGTGIWAIDFADEYPSAEVIGTDLSPIQPSFVPPNLRFEIDDACSDWTYPENFFDLIHVRSLYGAVADWPAFYRTVLKHLKPGGWFDQLEMSIQFKSHNGSITDDHVLNVWSKTFIEAGERFGKTFRIADLSKGYLQDAGFTNIVETRYELPIGGWSSDKHFRVMGRWNLLHCEEGIEGWAMALLTRVMGWSYEEVQVFLAQMRKGLRDPDTHAYYDVFVYGLLYFSLLLISFFTAVFAVAIINYVGSIVYRLYFHPLANIPGPLFAKITYLYSFYYNCLCGGRFYMKIEELHKIHGKREIIPLLSVGPIIRITPDEIHLSDPENYEKIYYIGSKYWKSPAFYHAFGTDKSTFTTARNEVHRVKRAALNPFFSQKRVLELEEVVQSNVTKLESRIRSALSKEGHIDLHHGFRAISVDVITDYAFNKPYEFLDEADFGVEFFNMIRDFGPGFWFFQQFPALQPIAFGLPFWLVKIIGGPLKRMTMLQNSSREHILSVKREIDSGEYSPKSRQTIFHRLLSPNAAAGYIVPTVDELKDEAYIIVAAAADTTGNALTIAAYNVVLNQEIYRTLTTELEEAFPDSAADPDFVTLQKLPYLTAVIKEALRLSCGVIGRLPRVVPEPGAEFHGYHVPAGAIVSMSSWTMHHNEDLFPEPKTFNPSRWIESSAAERKLDRYIVSFGKGSRQCVGMPKNFSYEMLTRSFLSIEELPAWASLSGIQLHGVKFAKFENGTGIAATEDQENSGSQARILMTVPPDMVLSLETVHGYTKSDRYLREVLEALDDFGRTARGAILVFLLCHITYLSNTKEKVGVVNPWSEYIQFLPREIPLPTLWTEDEAALLYGTSLRDAVEHKHSSLELEFERLRTATESIPWCNREWWGVETGKLDFEDWKAVDAMYRSRALDLPGTGHAMVPCVDMANHASGEDTVALYETDTAGNAVLQLRWNKKLCQGDEVTITYGDEKGASEMIFSYGFLEQSANNARQIFLSLDIPDEDPLKHAKRSICAENTAPGLRLWVEDDGKVKWESDFVYWSCVNEEDGLAFDLIQTTQDGPPGIRALWKGEEIGHIVPGISKELKPLRNVLSTDARWEIFQLRAVVLVQQRLQSQLSMLTGEMEAAFEEVDHDTDGTQTGVRSHVYATIRRLRILEIGLLRNGLEDFAKTIEDLMASETVAQYLMQQSDEPEDFS</sequence>
<comment type="cofactor">
    <cofactor evidence="1 6">
        <name>heme</name>
        <dbReference type="ChEBI" id="CHEBI:30413"/>
    </cofactor>
</comment>